<organism evidence="1">
    <name type="scientific">marine sediment metagenome</name>
    <dbReference type="NCBI Taxonomy" id="412755"/>
    <lineage>
        <taxon>unclassified sequences</taxon>
        <taxon>metagenomes</taxon>
        <taxon>ecological metagenomes</taxon>
    </lineage>
</organism>
<name>X1BXS7_9ZZZZ</name>
<dbReference type="EMBL" id="BART01025415">
    <property type="protein sequence ID" value="GAH00626.1"/>
    <property type="molecule type" value="Genomic_DNA"/>
</dbReference>
<sequence length="183" mass="21133">MPKTRRRPARVVDRYYQDWHFERILEVIDTQQEFKVQVPRPLQAPPAGRYYAVELHSIEFYYKRNLRAGQAVVEDIALTFSPRLGKTPFLTHAGHRENLFWHHYECIGVAGLEYFTSGSGDKVDFTDNLGHGKLITGDNIWLQLSSTLMYDTLLSAGFSCQYTYTTVPCNEYVQALAEQLTTF</sequence>
<comment type="caution">
    <text evidence="1">The sequence shown here is derived from an EMBL/GenBank/DDBJ whole genome shotgun (WGS) entry which is preliminary data.</text>
</comment>
<protein>
    <submittedName>
        <fullName evidence="1">Uncharacterized protein</fullName>
    </submittedName>
</protein>
<gene>
    <name evidence="1" type="ORF">S01H4_45624</name>
</gene>
<dbReference type="AlphaFoldDB" id="X1BXS7"/>
<accession>X1BXS7</accession>
<proteinExistence type="predicted"/>
<evidence type="ECO:0000313" key="1">
    <source>
        <dbReference type="EMBL" id="GAH00626.1"/>
    </source>
</evidence>
<reference evidence="1" key="1">
    <citation type="journal article" date="2014" name="Front. Microbiol.">
        <title>High frequency of phylogenetically diverse reductive dehalogenase-homologous genes in deep subseafloor sedimentary metagenomes.</title>
        <authorList>
            <person name="Kawai M."/>
            <person name="Futagami T."/>
            <person name="Toyoda A."/>
            <person name="Takaki Y."/>
            <person name="Nishi S."/>
            <person name="Hori S."/>
            <person name="Arai W."/>
            <person name="Tsubouchi T."/>
            <person name="Morono Y."/>
            <person name="Uchiyama I."/>
            <person name="Ito T."/>
            <person name="Fujiyama A."/>
            <person name="Inagaki F."/>
            <person name="Takami H."/>
        </authorList>
    </citation>
    <scope>NUCLEOTIDE SEQUENCE</scope>
    <source>
        <strain evidence="1">Expedition CK06-06</strain>
    </source>
</reference>